<protein>
    <submittedName>
        <fullName evidence="5">Peptidyl-prolyl cis-trans isomerase SurA</fullName>
    </submittedName>
</protein>
<dbReference type="Gene3D" id="3.10.50.40">
    <property type="match status" value="2"/>
</dbReference>
<dbReference type="GO" id="GO:0003755">
    <property type="term" value="F:peptidyl-prolyl cis-trans isomerase activity"/>
    <property type="evidence" value="ECO:0007669"/>
    <property type="project" value="UniProtKB-KW"/>
</dbReference>
<dbReference type="AlphaFoldDB" id="A0A4R7PKP4"/>
<sequence length="692" mass="79940">MYNTLIILFLQPSPTEFSIKKLRLFFNELKRIAYLNLTISIAYMKLYVSLLLFWFITTMATAQMSSSDVLITVDGDPIRATEFIRVYNKNLDLVKDDSQKDIDGYLKLFINYQLKLKEAKRLGLHKKASYLKEFGNYKAQLVKNYVSDSRVTEALIKEAYNRMKYDVKASHILIRLDENETDTLKVYQELENLRDRVQTEGFDKVKTDVHDGQTVFAEHLGYFSAFKMVYEFENAAYTTKVGDVSMPFRTPFGYHIVKVEDKRPSLGEVTVAHIMVNTSNTDTVVDAETRIDEIYRKVKQGEPFESLAKQFSDDKSSANQGGELSPFTGGQLSSPEFEAVAFNLSTIGEVSKPFKTNYGWHIVKLLDKKGTPSFEDAKIEIENKIKRDSRSKLINTTLANDLRNTYKVVLNPNAKTYFTSILNPDFFSRSWALPDHFDKESTLVIIERDTLRYEDFGNHLLKIQQVYAGKTMPFKTVIEKEYTGFEEDAIIAYHKEHLEFENEEFGFILKEYRDGLLLFDLMEQEVWNAAALDTVGLKHHYNTHKDSYFWEDRVEVVIATSAKKNNIKTVEKLWTQGMAYTDINAQLNTDSEQKVIFTESIKPLDYHGFPKGVKLQKGLSKVYFYNDAYHLVKVNKMLPQTAKTFDEAKGKVISDYQNVLEANWLKQLQERYQVTVNTDVLQQVKAQLNATK</sequence>
<evidence type="ECO:0000256" key="3">
    <source>
        <dbReference type="SAM" id="Phobius"/>
    </source>
</evidence>
<dbReference type="PANTHER" id="PTHR47245:SF2">
    <property type="entry name" value="PEPTIDYL-PROLYL CIS-TRANS ISOMERASE HP_0175-RELATED"/>
    <property type="match status" value="1"/>
</dbReference>
<proteinExistence type="predicted"/>
<keyword evidence="3" id="KW-0812">Transmembrane</keyword>
<dbReference type="InterPro" id="IPR027304">
    <property type="entry name" value="Trigger_fact/SurA_dom_sf"/>
</dbReference>
<feature type="transmembrane region" description="Helical" evidence="3">
    <location>
        <begin position="32"/>
        <end position="56"/>
    </location>
</feature>
<dbReference type="InterPro" id="IPR050245">
    <property type="entry name" value="PrsA_foldase"/>
</dbReference>
<evidence type="ECO:0000259" key="4">
    <source>
        <dbReference type="PROSITE" id="PS50198"/>
    </source>
</evidence>
<feature type="compositionally biased region" description="Polar residues" evidence="2">
    <location>
        <begin position="317"/>
        <end position="331"/>
    </location>
</feature>
<dbReference type="EMBL" id="SOBW01000009">
    <property type="protein sequence ID" value="TDU34449.1"/>
    <property type="molecule type" value="Genomic_DNA"/>
</dbReference>
<evidence type="ECO:0000256" key="2">
    <source>
        <dbReference type="SAM" id="MobiDB-lite"/>
    </source>
</evidence>
<dbReference type="InterPro" id="IPR023058">
    <property type="entry name" value="PPIase_PpiC_CS"/>
</dbReference>
<dbReference type="PANTHER" id="PTHR47245">
    <property type="entry name" value="PEPTIDYLPROLYL ISOMERASE"/>
    <property type="match status" value="1"/>
</dbReference>
<feature type="domain" description="PpiC" evidence="4">
    <location>
        <begin position="164"/>
        <end position="261"/>
    </location>
</feature>
<comment type="caution">
    <text evidence="5">The sequence shown here is derived from an EMBL/GenBank/DDBJ whole genome shotgun (WGS) entry which is preliminary data.</text>
</comment>
<evidence type="ECO:0000256" key="1">
    <source>
        <dbReference type="PROSITE-ProRule" id="PRU00278"/>
    </source>
</evidence>
<evidence type="ECO:0000313" key="5">
    <source>
        <dbReference type="EMBL" id="TDU34449.1"/>
    </source>
</evidence>
<dbReference type="SUPFAM" id="SSF54534">
    <property type="entry name" value="FKBP-like"/>
    <property type="match status" value="2"/>
</dbReference>
<dbReference type="PROSITE" id="PS01096">
    <property type="entry name" value="PPIC_PPIASE_1"/>
    <property type="match status" value="1"/>
</dbReference>
<dbReference type="Pfam" id="PF00639">
    <property type="entry name" value="Rotamase"/>
    <property type="match status" value="2"/>
</dbReference>
<feature type="domain" description="PpiC" evidence="4">
    <location>
        <begin position="266"/>
        <end position="367"/>
    </location>
</feature>
<dbReference type="Proteomes" id="UP000294689">
    <property type="component" value="Unassembled WGS sequence"/>
</dbReference>
<dbReference type="PROSITE" id="PS50198">
    <property type="entry name" value="PPIC_PPIASE_2"/>
    <property type="match status" value="2"/>
</dbReference>
<accession>A0A4R7PKP4</accession>
<keyword evidence="1 5" id="KW-0413">Isomerase</keyword>
<evidence type="ECO:0000313" key="6">
    <source>
        <dbReference type="Proteomes" id="UP000294689"/>
    </source>
</evidence>
<keyword evidence="6" id="KW-1185">Reference proteome</keyword>
<dbReference type="InterPro" id="IPR000297">
    <property type="entry name" value="PPIase_PpiC"/>
</dbReference>
<feature type="region of interest" description="Disordered" evidence="2">
    <location>
        <begin position="311"/>
        <end position="331"/>
    </location>
</feature>
<keyword evidence="3" id="KW-1133">Transmembrane helix</keyword>
<organism evidence="5 6">
    <name type="scientific">Gelidibacter sediminis</name>
    <dbReference type="NCBI Taxonomy" id="1608710"/>
    <lineage>
        <taxon>Bacteria</taxon>
        <taxon>Pseudomonadati</taxon>
        <taxon>Bacteroidota</taxon>
        <taxon>Flavobacteriia</taxon>
        <taxon>Flavobacteriales</taxon>
        <taxon>Flavobacteriaceae</taxon>
        <taxon>Gelidibacter</taxon>
    </lineage>
</organism>
<dbReference type="SUPFAM" id="SSF109998">
    <property type="entry name" value="Triger factor/SurA peptide-binding domain-like"/>
    <property type="match status" value="1"/>
</dbReference>
<gene>
    <name evidence="5" type="ORF">BXY82_2771</name>
</gene>
<reference evidence="5 6" key="1">
    <citation type="submission" date="2019-03" db="EMBL/GenBank/DDBJ databases">
        <title>Genomic Encyclopedia of Archaeal and Bacterial Type Strains, Phase II (KMG-II): from individual species to whole genera.</title>
        <authorList>
            <person name="Goeker M."/>
        </authorList>
    </citation>
    <scope>NUCLEOTIDE SEQUENCE [LARGE SCALE GENOMIC DNA]</scope>
    <source>
        <strain evidence="5 6">DSM 28135</strain>
    </source>
</reference>
<keyword evidence="1" id="KW-0697">Rotamase</keyword>
<name>A0A4R7PKP4_9FLAO</name>
<keyword evidence="3" id="KW-0472">Membrane</keyword>
<dbReference type="InterPro" id="IPR046357">
    <property type="entry name" value="PPIase_dom_sf"/>
</dbReference>